<dbReference type="SUPFAM" id="SSF56235">
    <property type="entry name" value="N-terminal nucleophile aminohydrolases (Ntn hydrolases)"/>
    <property type="match status" value="1"/>
</dbReference>
<dbReference type="AlphaFoldDB" id="A0A5C5WUH9"/>
<dbReference type="OrthoDB" id="9763290at2"/>
<feature type="binding site" evidence="9">
    <location>
        <position position="296"/>
    </location>
    <ligand>
        <name>ATP</name>
        <dbReference type="ChEBI" id="CHEBI:30616"/>
    </ligand>
</feature>
<feature type="domain" description="Glutamine amidotransferase type-2" evidence="11">
    <location>
        <begin position="2"/>
        <end position="215"/>
    </location>
</feature>
<evidence type="ECO:0000256" key="1">
    <source>
        <dbReference type="ARBA" id="ARBA00005187"/>
    </source>
</evidence>
<evidence type="ECO:0000256" key="5">
    <source>
        <dbReference type="ARBA" id="ARBA00022840"/>
    </source>
</evidence>
<dbReference type="InterPro" id="IPR001962">
    <property type="entry name" value="Asn_synthase"/>
</dbReference>
<dbReference type="PIRSF" id="PIRSF001589">
    <property type="entry name" value="Asn_synthetase_glu-h"/>
    <property type="match status" value="1"/>
</dbReference>
<dbReference type="EMBL" id="SJPI01000001">
    <property type="protein sequence ID" value="TWT53653.1"/>
    <property type="molecule type" value="Genomic_DNA"/>
</dbReference>
<dbReference type="InterPro" id="IPR014729">
    <property type="entry name" value="Rossmann-like_a/b/a_fold"/>
</dbReference>
<organism evidence="12 13">
    <name type="scientific">Rubripirellula amarantea</name>
    <dbReference type="NCBI Taxonomy" id="2527999"/>
    <lineage>
        <taxon>Bacteria</taxon>
        <taxon>Pseudomonadati</taxon>
        <taxon>Planctomycetota</taxon>
        <taxon>Planctomycetia</taxon>
        <taxon>Pirellulales</taxon>
        <taxon>Pirellulaceae</taxon>
        <taxon>Rubripirellula</taxon>
    </lineage>
</organism>
<dbReference type="Proteomes" id="UP000316598">
    <property type="component" value="Unassembled WGS sequence"/>
</dbReference>
<dbReference type="GO" id="GO:0006529">
    <property type="term" value="P:asparagine biosynthetic process"/>
    <property type="evidence" value="ECO:0007669"/>
    <property type="project" value="UniProtKB-KW"/>
</dbReference>
<comment type="similarity">
    <text evidence="2">Belongs to the asparagine synthetase family.</text>
</comment>
<reference evidence="12 13" key="1">
    <citation type="submission" date="2019-02" db="EMBL/GenBank/DDBJ databases">
        <title>Deep-cultivation of Planctomycetes and their phenomic and genomic characterization uncovers novel biology.</title>
        <authorList>
            <person name="Wiegand S."/>
            <person name="Jogler M."/>
            <person name="Boedeker C."/>
            <person name="Pinto D."/>
            <person name="Vollmers J."/>
            <person name="Rivas-Marin E."/>
            <person name="Kohn T."/>
            <person name="Peeters S.H."/>
            <person name="Heuer A."/>
            <person name="Rast P."/>
            <person name="Oberbeckmann S."/>
            <person name="Bunk B."/>
            <person name="Jeske O."/>
            <person name="Meyerdierks A."/>
            <person name="Storesund J.E."/>
            <person name="Kallscheuer N."/>
            <person name="Luecker S."/>
            <person name="Lage O.M."/>
            <person name="Pohl T."/>
            <person name="Merkel B.J."/>
            <person name="Hornburger P."/>
            <person name="Mueller R.-W."/>
            <person name="Bruemmer F."/>
            <person name="Labrenz M."/>
            <person name="Spormann A.M."/>
            <person name="Op Den Camp H."/>
            <person name="Overmann J."/>
            <person name="Amann R."/>
            <person name="Jetten M.S.M."/>
            <person name="Mascher T."/>
            <person name="Medema M.H."/>
            <person name="Devos D.P."/>
            <person name="Kaster A.-K."/>
            <person name="Ovreas L."/>
            <person name="Rohde M."/>
            <person name="Galperin M.Y."/>
            <person name="Jogler C."/>
        </authorList>
    </citation>
    <scope>NUCLEOTIDE SEQUENCE [LARGE SCALE GENOMIC DNA]</scope>
    <source>
        <strain evidence="12 13">Pla22</strain>
    </source>
</reference>
<feature type="active site" description="For GATase activity" evidence="8">
    <location>
        <position position="2"/>
    </location>
</feature>
<dbReference type="SUPFAM" id="SSF52402">
    <property type="entry name" value="Adenine nucleotide alpha hydrolases-like"/>
    <property type="match status" value="1"/>
</dbReference>
<keyword evidence="13" id="KW-1185">Reference proteome</keyword>
<evidence type="ECO:0000256" key="10">
    <source>
        <dbReference type="PIRSR" id="PIRSR001589-3"/>
    </source>
</evidence>
<dbReference type="Gene3D" id="3.40.50.620">
    <property type="entry name" value="HUPs"/>
    <property type="match status" value="1"/>
</dbReference>
<keyword evidence="5 9" id="KW-0067">ATP-binding</keyword>
<dbReference type="GO" id="GO:0005524">
    <property type="term" value="F:ATP binding"/>
    <property type="evidence" value="ECO:0007669"/>
    <property type="project" value="UniProtKB-KW"/>
</dbReference>
<dbReference type="InterPro" id="IPR051786">
    <property type="entry name" value="ASN_synthetase/amidase"/>
</dbReference>
<dbReference type="CDD" id="cd01991">
    <property type="entry name" value="Asn_synthase_B_C"/>
    <property type="match status" value="1"/>
</dbReference>
<evidence type="ECO:0000256" key="7">
    <source>
        <dbReference type="ARBA" id="ARBA00048741"/>
    </source>
</evidence>
<evidence type="ECO:0000256" key="8">
    <source>
        <dbReference type="PIRSR" id="PIRSR001589-1"/>
    </source>
</evidence>
<keyword evidence="12" id="KW-0436">Ligase</keyword>
<keyword evidence="8" id="KW-0028">Amino-acid biosynthesis</keyword>
<keyword evidence="6 8" id="KW-0315">Glutamine amidotransferase</keyword>
<dbReference type="NCBIfam" id="TIGR01536">
    <property type="entry name" value="asn_synth_AEB"/>
    <property type="match status" value="1"/>
</dbReference>
<keyword evidence="4 9" id="KW-0547">Nucleotide-binding</keyword>
<gene>
    <name evidence="12" type="primary">asnB_3</name>
    <name evidence="12" type="ORF">Pla22_12830</name>
</gene>
<comment type="catalytic activity">
    <reaction evidence="7">
        <text>L-aspartate + L-glutamine + ATP + H2O = L-asparagine + L-glutamate + AMP + diphosphate + H(+)</text>
        <dbReference type="Rhea" id="RHEA:12228"/>
        <dbReference type="ChEBI" id="CHEBI:15377"/>
        <dbReference type="ChEBI" id="CHEBI:15378"/>
        <dbReference type="ChEBI" id="CHEBI:29985"/>
        <dbReference type="ChEBI" id="CHEBI:29991"/>
        <dbReference type="ChEBI" id="CHEBI:30616"/>
        <dbReference type="ChEBI" id="CHEBI:33019"/>
        <dbReference type="ChEBI" id="CHEBI:58048"/>
        <dbReference type="ChEBI" id="CHEBI:58359"/>
        <dbReference type="ChEBI" id="CHEBI:456215"/>
        <dbReference type="EC" id="6.3.5.4"/>
    </reaction>
</comment>
<dbReference type="Gene3D" id="3.60.20.10">
    <property type="entry name" value="Glutamine Phosphoribosylpyrophosphate, subunit 1, domain 1"/>
    <property type="match status" value="1"/>
</dbReference>
<dbReference type="PANTHER" id="PTHR43284">
    <property type="entry name" value="ASPARAGINE SYNTHETASE (GLUTAMINE-HYDROLYZING)"/>
    <property type="match status" value="1"/>
</dbReference>
<evidence type="ECO:0000256" key="9">
    <source>
        <dbReference type="PIRSR" id="PIRSR001589-2"/>
    </source>
</evidence>
<comment type="pathway">
    <text evidence="1">Amino-acid biosynthesis; L-asparagine biosynthesis; L-asparagine from L-aspartate (L-Gln route): step 1/1.</text>
</comment>
<evidence type="ECO:0000256" key="3">
    <source>
        <dbReference type="ARBA" id="ARBA00012737"/>
    </source>
</evidence>
<dbReference type="CDD" id="cd00712">
    <property type="entry name" value="AsnB"/>
    <property type="match status" value="1"/>
</dbReference>
<dbReference type="InterPro" id="IPR033738">
    <property type="entry name" value="AsnB_N"/>
</dbReference>
<dbReference type="EC" id="6.3.5.4" evidence="3"/>
<dbReference type="PANTHER" id="PTHR43284:SF1">
    <property type="entry name" value="ASPARAGINE SYNTHETASE"/>
    <property type="match status" value="1"/>
</dbReference>
<feature type="binding site" evidence="9">
    <location>
        <position position="103"/>
    </location>
    <ligand>
        <name>L-glutamine</name>
        <dbReference type="ChEBI" id="CHEBI:58359"/>
    </ligand>
</feature>
<dbReference type="RefSeq" id="WP_146513830.1">
    <property type="nucleotide sequence ID" value="NZ_SJPI01000001.1"/>
</dbReference>
<evidence type="ECO:0000256" key="4">
    <source>
        <dbReference type="ARBA" id="ARBA00022741"/>
    </source>
</evidence>
<evidence type="ECO:0000256" key="2">
    <source>
        <dbReference type="ARBA" id="ARBA00005752"/>
    </source>
</evidence>
<dbReference type="InterPro" id="IPR017932">
    <property type="entry name" value="GATase_2_dom"/>
</dbReference>
<evidence type="ECO:0000313" key="13">
    <source>
        <dbReference type="Proteomes" id="UP000316598"/>
    </source>
</evidence>
<dbReference type="GO" id="GO:0005829">
    <property type="term" value="C:cytosol"/>
    <property type="evidence" value="ECO:0007669"/>
    <property type="project" value="TreeGrafter"/>
</dbReference>
<dbReference type="InterPro" id="IPR029055">
    <property type="entry name" value="Ntn_hydrolases_N"/>
</dbReference>
<accession>A0A5C5WUH9</accession>
<comment type="caution">
    <text evidence="12">The sequence shown here is derived from an EMBL/GenBank/DDBJ whole genome shotgun (WGS) entry which is preliminary data.</text>
</comment>
<name>A0A5C5WUH9_9BACT</name>
<dbReference type="GO" id="GO:0004066">
    <property type="term" value="F:asparagine synthase (glutamine-hydrolyzing) activity"/>
    <property type="evidence" value="ECO:0007669"/>
    <property type="project" value="UniProtKB-EC"/>
</dbReference>
<dbReference type="Pfam" id="PF13537">
    <property type="entry name" value="GATase_7"/>
    <property type="match status" value="1"/>
</dbReference>
<keyword evidence="8" id="KW-0061">Asparagine biosynthesis</keyword>
<dbReference type="Pfam" id="PF00733">
    <property type="entry name" value="Asn_synthase"/>
    <property type="match status" value="1"/>
</dbReference>
<evidence type="ECO:0000259" key="11">
    <source>
        <dbReference type="PROSITE" id="PS51278"/>
    </source>
</evidence>
<protein>
    <recommendedName>
        <fullName evidence="3">asparagine synthase (glutamine-hydrolyzing)</fullName>
        <ecNumber evidence="3">6.3.5.4</ecNumber>
    </recommendedName>
</protein>
<feature type="site" description="Important for beta-aspartyl-AMP intermediate formation" evidence="10">
    <location>
        <position position="373"/>
    </location>
</feature>
<evidence type="ECO:0000313" key="12">
    <source>
        <dbReference type="EMBL" id="TWT53653.1"/>
    </source>
</evidence>
<dbReference type="PROSITE" id="PS51278">
    <property type="entry name" value="GATASE_TYPE_2"/>
    <property type="match status" value="1"/>
</dbReference>
<proteinExistence type="inferred from homology"/>
<evidence type="ECO:0000256" key="6">
    <source>
        <dbReference type="ARBA" id="ARBA00022962"/>
    </source>
</evidence>
<sequence>MCGITGFWNPSRTNERDLRFALDPMLDVLDHRGPDERGSRFYREEGVALGHTRLSIIGLDCGHQPIETKDGDYAVTVNGELYGYKKVRTQLACEQYVCDGKSDSAITLPMYLKDGLGFVEKLRGEFAIVLYDRREKRLILVRDRFGIKPLYYHASDSGLVWGSEVKSILKHPDVTPRLCPKATVHQMMQVMVPGSTAFENVHAIKPGHMLIATLRGDRLEIQTRRWWDMDFPQSHETGVDPAEYVQGVQDRLIDAVATRLEADVPVGCYLSGGIDSCSILGLATQLQQSPIKAFTIAFDSDEYDESNIARRMAERTGAEQELLRLTEKELYGPAFERATWHAERTFYNTLAVAKWHMSRRVRACNYKAVITGEGSDELFGGYAFFKRDWLGRDKGDAILAGAILAEEDQVHSAWEDLCGFTPSWIQPWMMVLDRLKPLLTSAMQDMLNTYDPVAEVAAAIDPSMVRGRNRLDISQYTWSKTMLEGQILTWGGDRMDMANSMEARPAFLDHHVAEYATTIPPDVRIRNGVEKWVLREAMVNVLPRELYERKKFAFMAPPAHTDPVKRAAVQEMIDHWLTKDRVAAVGLFNYEKLQTFVADAWNETDNTIARRNDILINHTLQIHMLHGQYVEGLPLPAVD</sequence>
<dbReference type="InterPro" id="IPR006426">
    <property type="entry name" value="Asn_synth_AEB"/>
</dbReference>